<dbReference type="Pfam" id="PF00067">
    <property type="entry name" value="p450"/>
    <property type="match status" value="1"/>
</dbReference>
<dbReference type="InterPro" id="IPR036396">
    <property type="entry name" value="Cyt_P450_sf"/>
</dbReference>
<dbReference type="GeneID" id="36330367"/>
<dbReference type="InterPro" id="IPR002401">
    <property type="entry name" value="Cyt_P450_E_grp-I"/>
</dbReference>
<dbReference type="PRINTS" id="PR00463">
    <property type="entry name" value="EP450I"/>
</dbReference>
<dbReference type="Proteomes" id="UP000194127">
    <property type="component" value="Unassembled WGS sequence"/>
</dbReference>
<organism evidence="15 16">
    <name type="scientific">Postia placenta MAD-698-R-SB12</name>
    <dbReference type="NCBI Taxonomy" id="670580"/>
    <lineage>
        <taxon>Eukaryota</taxon>
        <taxon>Fungi</taxon>
        <taxon>Dikarya</taxon>
        <taxon>Basidiomycota</taxon>
        <taxon>Agaricomycotina</taxon>
        <taxon>Agaricomycetes</taxon>
        <taxon>Polyporales</taxon>
        <taxon>Adustoporiaceae</taxon>
        <taxon>Rhodonia</taxon>
    </lineage>
</organism>
<proteinExistence type="inferred from homology"/>
<comment type="similarity">
    <text evidence="4 14">Belongs to the cytochrome P450 family.</text>
</comment>
<evidence type="ECO:0000313" key="15">
    <source>
        <dbReference type="EMBL" id="OSX62081.1"/>
    </source>
</evidence>
<gene>
    <name evidence="15" type="ORF">POSPLADRAFT_1142403</name>
</gene>
<keyword evidence="10 13" id="KW-0408">Iron</keyword>
<dbReference type="AlphaFoldDB" id="A0A1X6N0D9"/>
<dbReference type="GO" id="GO:0016020">
    <property type="term" value="C:membrane"/>
    <property type="evidence" value="ECO:0007669"/>
    <property type="project" value="UniProtKB-SubCell"/>
</dbReference>
<keyword evidence="9 14" id="KW-0560">Oxidoreductase</keyword>
<dbReference type="InterPro" id="IPR001128">
    <property type="entry name" value="Cyt_P450"/>
</dbReference>
<dbReference type="EMBL" id="KZ110597">
    <property type="protein sequence ID" value="OSX62081.1"/>
    <property type="molecule type" value="Genomic_DNA"/>
</dbReference>
<dbReference type="PROSITE" id="PS00086">
    <property type="entry name" value="CYTOCHROME_P450"/>
    <property type="match status" value="1"/>
</dbReference>
<keyword evidence="11 14" id="KW-0503">Monooxygenase</keyword>
<comment type="cofactor">
    <cofactor evidence="1 13">
        <name>heme</name>
        <dbReference type="ChEBI" id="CHEBI:30413"/>
    </cofactor>
</comment>
<keyword evidence="6" id="KW-0812">Transmembrane</keyword>
<dbReference type="STRING" id="670580.A0A1X6N0D9"/>
<dbReference type="GO" id="GO:0004497">
    <property type="term" value="F:monooxygenase activity"/>
    <property type="evidence" value="ECO:0007669"/>
    <property type="project" value="UniProtKB-KW"/>
</dbReference>
<evidence type="ECO:0000256" key="5">
    <source>
        <dbReference type="ARBA" id="ARBA00022617"/>
    </source>
</evidence>
<dbReference type="SUPFAM" id="SSF48264">
    <property type="entry name" value="Cytochrome P450"/>
    <property type="match status" value="1"/>
</dbReference>
<evidence type="ECO:0000256" key="7">
    <source>
        <dbReference type="ARBA" id="ARBA00022723"/>
    </source>
</evidence>
<evidence type="ECO:0000313" key="16">
    <source>
        <dbReference type="Proteomes" id="UP000194127"/>
    </source>
</evidence>
<evidence type="ECO:0000256" key="14">
    <source>
        <dbReference type="RuleBase" id="RU000461"/>
    </source>
</evidence>
<dbReference type="InterPro" id="IPR017972">
    <property type="entry name" value="Cyt_P450_CS"/>
</dbReference>
<dbReference type="PRINTS" id="PR00385">
    <property type="entry name" value="P450"/>
</dbReference>
<keyword evidence="7 13" id="KW-0479">Metal-binding</keyword>
<evidence type="ECO:0008006" key="17">
    <source>
        <dbReference type="Google" id="ProtNLM"/>
    </source>
</evidence>
<evidence type="ECO:0000256" key="9">
    <source>
        <dbReference type="ARBA" id="ARBA00023002"/>
    </source>
</evidence>
<dbReference type="GO" id="GO:0005506">
    <property type="term" value="F:iron ion binding"/>
    <property type="evidence" value="ECO:0007669"/>
    <property type="project" value="InterPro"/>
</dbReference>
<accession>A0A1X6N0D9</accession>
<evidence type="ECO:0000256" key="12">
    <source>
        <dbReference type="ARBA" id="ARBA00023136"/>
    </source>
</evidence>
<evidence type="ECO:0000256" key="4">
    <source>
        <dbReference type="ARBA" id="ARBA00010617"/>
    </source>
</evidence>
<evidence type="ECO:0000256" key="8">
    <source>
        <dbReference type="ARBA" id="ARBA00022989"/>
    </source>
</evidence>
<dbReference type="Gene3D" id="1.10.630.10">
    <property type="entry name" value="Cytochrome P450"/>
    <property type="match status" value="1"/>
</dbReference>
<dbReference type="OrthoDB" id="1470350at2759"/>
<evidence type="ECO:0000256" key="2">
    <source>
        <dbReference type="ARBA" id="ARBA00004370"/>
    </source>
</evidence>
<keyword evidence="5 13" id="KW-0349">Heme</keyword>
<keyword evidence="8" id="KW-1133">Transmembrane helix</keyword>
<dbReference type="PANTHER" id="PTHR46300">
    <property type="entry name" value="P450, PUTATIVE (EUROFUNG)-RELATED-RELATED"/>
    <property type="match status" value="1"/>
</dbReference>
<dbReference type="InterPro" id="IPR050364">
    <property type="entry name" value="Cytochrome_P450_fung"/>
</dbReference>
<evidence type="ECO:0000256" key="11">
    <source>
        <dbReference type="ARBA" id="ARBA00023033"/>
    </source>
</evidence>
<protein>
    <recommendedName>
        <fullName evidence="17">Cytochrome P450</fullName>
    </recommendedName>
</protein>
<keyword evidence="16" id="KW-1185">Reference proteome</keyword>
<dbReference type="GO" id="GO:0020037">
    <property type="term" value="F:heme binding"/>
    <property type="evidence" value="ECO:0007669"/>
    <property type="project" value="InterPro"/>
</dbReference>
<reference evidence="15 16" key="1">
    <citation type="submission" date="2017-04" db="EMBL/GenBank/DDBJ databases">
        <title>Genome Sequence of the Model Brown-Rot Fungus Postia placenta SB12.</title>
        <authorList>
            <consortium name="DOE Joint Genome Institute"/>
            <person name="Gaskell J."/>
            <person name="Kersten P."/>
            <person name="Larrondo L.F."/>
            <person name="Canessa P."/>
            <person name="Martinez D."/>
            <person name="Hibbett D."/>
            <person name="Schmoll M."/>
            <person name="Kubicek C.P."/>
            <person name="Martinez A.T."/>
            <person name="Yadav J."/>
            <person name="Master E."/>
            <person name="Magnuson J.K."/>
            <person name="James T."/>
            <person name="Yaver D."/>
            <person name="Berka R."/>
            <person name="Labutti K."/>
            <person name="Lipzen A."/>
            <person name="Aerts A."/>
            <person name="Barry K."/>
            <person name="Henrissat B."/>
            <person name="Blanchette R."/>
            <person name="Grigoriev I."/>
            <person name="Cullen D."/>
        </authorList>
    </citation>
    <scope>NUCLEOTIDE SEQUENCE [LARGE SCALE GENOMIC DNA]</scope>
    <source>
        <strain evidence="15 16">MAD-698-R-SB12</strain>
    </source>
</reference>
<evidence type="ECO:0000256" key="1">
    <source>
        <dbReference type="ARBA" id="ARBA00001971"/>
    </source>
</evidence>
<feature type="binding site" description="axial binding residue" evidence="13">
    <location>
        <position position="476"/>
    </location>
    <ligand>
        <name>heme</name>
        <dbReference type="ChEBI" id="CHEBI:30413"/>
    </ligand>
    <ligandPart>
        <name>Fe</name>
        <dbReference type="ChEBI" id="CHEBI:18248"/>
    </ligandPart>
</feature>
<evidence type="ECO:0000256" key="3">
    <source>
        <dbReference type="ARBA" id="ARBA00005179"/>
    </source>
</evidence>
<name>A0A1X6N0D9_9APHY</name>
<evidence type="ECO:0000256" key="10">
    <source>
        <dbReference type="ARBA" id="ARBA00023004"/>
    </source>
</evidence>
<dbReference type="CDD" id="cd11065">
    <property type="entry name" value="CYP64-like"/>
    <property type="match status" value="1"/>
</dbReference>
<dbReference type="RefSeq" id="XP_024338875.1">
    <property type="nucleotide sequence ID" value="XM_024485418.1"/>
</dbReference>
<keyword evidence="12" id="KW-0472">Membrane</keyword>
<comment type="pathway">
    <text evidence="3">Secondary metabolite biosynthesis.</text>
</comment>
<evidence type="ECO:0000256" key="13">
    <source>
        <dbReference type="PIRSR" id="PIRSR602401-1"/>
    </source>
</evidence>
<comment type="subcellular location">
    <subcellularLocation>
        <location evidence="2">Membrane</location>
    </subcellularLocation>
</comment>
<sequence>MDVLSRESALLAGIAIFTLYLLHSVRARRKGGLPPGPPGIPILGNLLQLNPLRPHPTYLKWAQKYGPIFSIKLGMQRVIVLNTAEVADELLVTRSKLYSSRPDLHVASDLVSDGQRMVLMANNRELKIARRTLQGILSPGPSKKMRNMQDLESRVLLRDLVVHGDSSLTETFTEGPHGEVPERHWFSVFRRYTTSIVMSLSYGQRMNRFLDNPDLHKVYEAMSVFMHASEPGNYLADVFPILRRLPDILAPWRKEGRRMHEWQMGLWGKLLDECSSDIAKGIARTGFVSDYLRARAEAGLGDLPGNGATDDGVGWMRDKFLAYTAASVLEAGSDSSSTVMFSFILFMLSNPDALQRAREEMDRVIGPDRMPGWEDEDRLPWLVACIKETLRIRPPFISGLPHVAEEDDVYNGYFIPKGSMVIGNVYGIHMDPARYLNPSMFDPERFYNADSGLQWNSGPDSQNRANYVFGWGRRFCIGKHLAEASVFIVLARLVWGVDFYAPADSHTGMPILPDVKDEASWTDGLVSAPKIFSVGFKPQSEKHAEVIRRSYVDVQAEWEALGQPVDVQ</sequence>
<dbReference type="GO" id="GO:0016705">
    <property type="term" value="F:oxidoreductase activity, acting on paired donors, with incorporation or reduction of molecular oxygen"/>
    <property type="evidence" value="ECO:0007669"/>
    <property type="project" value="InterPro"/>
</dbReference>
<dbReference type="PANTHER" id="PTHR46300:SF2">
    <property type="entry name" value="CYTOCHROME P450 MONOOXYGENASE ALNH-RELATED"/>
    <property type="match status" value="1"/>
</dbReference>
<evidence type="ECO:0000256" key="6">
    <source>
        <dbReference type="ARBA" id="ARBA00022692"/>
    </source>
</evidence>